<proteinExistence type="predicted"/>
<evidence type="ECO:0000313" key="1">
    <source>
        <dbReference type="EMBL" id="KGT75844.1"/>
    </source>
</evidence>
<dbReference type="AlphaFoldDB" id="A0A0A3XRC5"/>
<evidence type="ECO:0000313" key="2">
    <source>
        <dbReference type="Proteomes" id="UP000030377"/>
    </source>
</evidence>
<comment type="caution">
    <text evidence="1">The sequence shown here is derived from an EMBL/GenBank/DDBJ whole genome shotgun (WGS) entry which is preliminary data.</text>
</comment>
<protein>
    <submittedName>
        <fullName evidence="1">Uncharacterized protein</fullName>
    </submittedName>
</protein>
<accession>A0A0A3XRC5</accession>
<gene>
    <name evidence="1" type="ORF">MA20_32160</name>
</gene>
<dbReference type="EMBL" id="JRPN01000024">
    <property type="protein sequence ID" value="KGT75844.1"/>
    <property type="molecule type" value="Genomic_DNA"/>
</dbReference>
<dbReference type="Proteomes" id="UP000030377">
    <property type="component" value="Unassembled WGS sequence"/>
</dbReference>
<organism evidence="1 2">
    <name type="scientific">Bradyrhizobium japonicum</name>
    <dbReference type="NCBI Taxonomy" id="375"/>
    <lineage>
        <taxon>Bacteria</taxon>
        <taxon>Pseudomonadati</taxon>
        <taxon>Pseudomonadota</taxon>
        <taxon>Alphaproteobacteria</taxon>
        <taxon>Hyphomicrobiales</taxon>
        <taxon>Nitrobacteraceae</taxon>
        <taxon>Bradyrhizobium</taxon>
    </lineage>
</organism>
<name>A0A0A3XRC5_BRAJP</name>
<reference evidence="1 2" key="1">
    <citation type="submission" date="2014-09" db="EMBL/GenBank/DDBJ databases">
        <title>Draft genome of Bradyrhizobium japonicum Is-34.</title>
        <authorList>
            <person name="Tsurumaru H."/>
            <person name="Yamakawa T."/>
            <person name="Hashimoto S."/>
            <person name="Okizaki K."/>
            <person name="Kanesaki Y."/>
            <person name="Yoshikawa H."/>
            <person name="Yajima S."/>
        </authorList>
    </citation>
    <scope>NUCLEOTIDE SEQUENCE [LARGE SCALE GENOMIC DNA]</scope>
    <source>
        <strain evidence="1 2">Is-34</strain>
    </source>
</reference>
<sequence length="79" mass="8653">MLLDALLDLEELVSSDGSFVSAAANLHAASEVGSADLEVGRFAFPRRPELERHFNPSRNAYSMRAMSSERNTLSRPMGV</sequence>